<feature type="chain" id="PRO_5040901185" description="Hemagglutinin/amebocyte aggregation factor" evidence="5">
    <location>
        <begin position="16"/>
        <end position="174"/>
    </location>
</feature>
<feature type="non-terminal residue" evidence="6">
    <location>
        <position position="174"/>
    </location>
</feature>
<dbReference type="PANTHER" id="PTHR15040">
    <property type="entry name" value="DERMATOPONTIN-RELATED"/>
    <property type="match status" value="1"/>
</dbReference>
<dbReference type="Pfam" id="PF14704">
    <property type="entry name" value="DERM"/>
    <property type="match status" value="1"/>
</dbReference>
<keyword evidence="5" id="KW-0732">Signal</keyword>
<name>A0A9W7WAZ5_TRIRA</name>
<evidence type="ECO:0000256" key="1">
    <source>
        <dbReference type="ARBA" id="ARBA00004613"/>
    </source>
</evidence>
<keyword evidence="3" id="KW-0964">Secreted</keyword>
<evidence type="ECO:0000256" key="5">
    <source>
        <dbReference type="SAM" id="SignalP"/>
    </source>
</evidence>
<accession>A0A9W7WAZ5</accession>
<gene>
    <name evidence="6" type="ORF">IRJ41_021970</name>
</gene>
<comment type="caution">
    <text evidence="6">The sequence shown here is derived from an EMBL/GenBank/DDBJ whole genome shotgun (WGS) entry which is preliminary data.</text>
</comment>
<feature type="signal peptide" evidence="5">
    <location>
        <begin position="1"/>
        <end position="15"/>
    </location>
</feature>
<reference evidence="6" key="1">
    <citation type="submission" date="2021-02" db="EMBL/GenBank/DDBJ databases">
        <title>Comparative genomics reveals that relaxation of natural selection precedes convergent phenotypic evolution of cavefish.</title>
        <authorList>
            <person name="Peng Z."/>
        </authorList>
    </citation>
    <scope>NUCLEOTIDE SEQUENCE</scope>
    <source>
        <tissue evidence="6">Muscle</tissue>
    </source>
</reference>
<evidence type="ECO:0000256" key="3">
    <source>
        <dbReference type="ARBA" id="ARBA00022525"/>
    </source>
</evidence>
<dbReference type="GO" id="GO:0031012">
    <property type="term" value="C:extracellular matrix"/>
    <property type="evidence" value="ECO:0007669"/>
    <property type="project" value="TreeGrafter"/>
</dbReference>
<dbReference type="EMBL" id="JAFHDT010000024">
    <property type="protein sequence ID" value="KAI7792169.1"/>
    <property type="molecule type" value="Genomic_DNA"/>
</dbReference>
<evidence type="ECO:0008006" key="8">
    <source>
        <dbReference type="Google" id="ProtNLM"/>
    </source>
</evidence>
<dbReference type="GO" id="GO:0030199">
    <property type="term" value="P:collagen fibril organization"/>
    <property type="evidence" value="ECO:0007669"/>
    <property type="project" value="TreeGrafter"/>
</dbReference>
<protein>
    <recommendedName>
        <fullName evidence="8">Hemagglutinin/amebocyte aggregation factor</fullName>
    </recommendedName>
</protein>
<dbReference type="AlphaFoldDB" id="A0A9W7WAZ5"/>
<dbReference type="GO" id="GO:0005615">
    <property type="term" value="C:extracellular space"/>
    <property type="evidence" value="ECO:0007669"/>
    <property type="project" value="TreeGrafter"/>
</dbReference>
<evidence type="ECO:0000313" key="7">
    <source>
        <dbReference type="Proteomes" id="UP001059041"/>
    </source>
</evidence>
<organism evidence="6 7">
    <name type="scientific">Triplophysa rosa</name>
    <name type="common">Cave loach</name>
    <dbReference type="NCBI Taxonomy" id="992332"/>
    <lineage>
        <taxon>Eukaryota</taxon>
        <taxon>Metazoa</taxon>
        <taxon>Chordata</taxon>
        <taxon>Craniata</taxon>
        <taxon>Vertebrata</taxon>
        <taxon>Euteleostomi</taxon>
        <taxon>Actinopterygii</taxon>
        <taxon>Neopterygii</taxon>
        <taxon>Teleostei</taxon>
        <taxon>Ostariophysi</taxon>
        <taxon>Cypriniformes</taxon>
        <taxon>Nemacheilidae</taxon>
        <taxon>Triplophysa</taxon>
    </lineage>
</organism>
<keyword evidence="7" id="KW-1185">Reference proteome</keyword>
<comment type="similarity">
    <text evidence="2">Belongs to the dermatopontin family.</text>
</comment>
<proteinExistence type="inferred from homology"/>
<dbReference type="InterPro" id="IPR026645">
    <property type="entry name" value="Dermatopontin"/>
</dbReference>
<evidence type="ECO:0000256" key="2">
    <source>
        <dbReference type="ARBA" id="ARBA00008712"/>
    </source>
</evidence>
<dbReference type="Proteomes" id="UP001059041">
    <property type="component" value="Linkage Group LG24"/>
</dbReference>
<sequence length="174" mass="20860">CAGIILLFTAQFINATQQNQPHWENGYDENLSFACPPGQSISYIKSQHHNDYEDRMWEFGCKHTFDAGTECFWTPYVNDFDEKFTYECPSNHVVSGMSSYHSNKHEDRRWQFYCCRSSGYCNTDCQWTTYVNWFDKAFHWTVPNHNYLVGAESYHENKHEDQRWKYKFCSQVQY</sequence>
<dbReference type="PANTHER" id="PTHR15040:SF3">
    <property type="entry name" value="SI:DKEY-14D8.6-RELATED"/>
    <property type="match status" value="1"/>
</dbReference>
<evidence type="ECO:0000313" key="6">
    <source>
        <dbReference type="EMBL" id="KAI7792169.1"/>
    </source>
</evidence>
<comment type="subcellular location">
    <subcellularLocation>
        <location evidence="1">Secreted</location>
    </subcellularLocation>
</comment>
<keyword evidence="4" id="KW-1015">Disulfide bond</keyword>
<evidence type="ECO:0000256" key="4">
    <source>
        <dbReference type="ARBA" id="ARBA00023157"/>
    </source>
</evidence>